<sequence>MSTVRKAVSLLELFTLEEPEIGLSDLSRKAGLDKATARRLLMALAEHRLVEQEPVSRRYRLGAGLTRLARIRDAQLPLLPVAIPILRELSQQTGETVHISEYSAGALLTIHVELSPKANRVNVNVGQILPLHGTASGLALLAFVREEIRRDCLRTPLAAFTPHTMTDAKQVLQAVWLAAERGYSRSGQGYEEGVHSVAAPILGSDGYPIGTVAIASPVSRADDSVAAVQGALVIEATRRITKQLIGEPVEPAERALG</sequence>
<dbReference type="Gene3D" id="3.30.450.40">
    <property type="match status" value="1"/>
</dbReference>
<gene>
    <name evidence="6" type="ORF">L4923_00975</name>
</gene>
<feature type="domain" description="IclR-ED" evidence="5">
    <location>
        <begin position="64"/>
        <end position="246"/>
    </location>
</feature>
<proteinExistence type="predicted"/>
<evidence type="ECO:0000256" key="1">
    <source>
        <dbReference type="ARBA" id="ARBA00023015"/>
    </source>
</evidence>
<feature type="domain" description="HTH iclR-type" evidence="4">
    <location>
        <begin position="1"/>
        <end position="63"/>
    </location>
</feature>
<dbReference type="InterPro" id="IPR036390">
    <property type="entry name" value="WH_DNA-bd_sf"/>
</dbReference>
<protein>
    <submittedName>
        <fullName evidence="6">IclR family transcriptional regulator</fullName>
    </submittedName>
</protein>
<dbReference type="InterPro" id="IPR036388">
    <property type="entry name" value="WH-like_DNA-bd_sf"/>
</dbReference>
<evidence type="ECO:0000256" key="3">
    <source>
        <dbReference type="ARBA" id="ARBA00023163"/>
    </source>
</evidence>
<dbReference type="PANTHER" id="PTHR30136:SF24">
    <property type="entry name" value="HTH-TYPE TRANSCRIPTIONAL REPRESSOR ALLR"/>
    <property type="match status" value="1"/>
</dbReference>
<evidence type="ECO:0000256" key="2">
    <source>
        <dbReference type="ARBA" id="ARBA00023125"/>
    </source>
</evidence>
<dbReference type="SMART" id="SM00346">
    <property type="entry name" value="HTH_ICLR"/>
    <property type="match status" value="1"/>
</dbReference>
<organism evidence="6 7">
    <name type="scientific">Mesorhizobium retamae</name>
    <dbReference type="NCBI Taxonomy" id="2912854"/>
    <lineage>
        <taxon>Bacteria</taxon>
        <taxon>Pseudomonadati</taxon>
        <taxon>Pseudomonadota</taxon>
        <taxon>Alphaproteobacteria</taxon>
        <taxon>Hyphomicrobiales</taxon>
        <taxon>Phyllobacteriaceae</taxon>
        <taxon>Mesorhizobium</taxon>
    </lineage>
</organism>
<evidence type="ECO:0000259" key="4">
    <source>
        <dbReference type="PROSITE" id="PS51077"/>
    </source>
</evidence>
<dbReference type="InterPro" id="IPR014757">
    <property type="entry name" value="Tscrpt_reg_IclR_C"/>
</dbReference>
<keyword evidence="2" id="KW-0238">DNA-binding</keyword>
<dbReference type="Gene3D" id="1.10.10.10">
    <property type="entry name" value="Winged helix-like DNA-binding domain superfamily/Winged helix DNA-binding domain"/>
    <property type="match status" value="1"/>
</dbReference>
<accession>A0ABS9Q839</accession>
<keyword evidence="1" id="KW-0805">Transcription regulation</keyword>
<dbReference type="PANTHER" id="PTHR30136">
    <property type="entry name" value="HELIX-TURN-HELIX TRANSCRIPTIONAL REGULATOR, ICLR FAMILY"/>
    <property type="match status" value="1"/>
</dbReference>
<dbReference type="SUPFAM" id="SSF46785">
    <property type="entry name" value="Winged helix' DNA-binding domain"/>
    <property type="match status" value="1"/>
</dbReference>
<dbReference type="Pfam" id="PF09339">
    <property type="entry name" value="HTH_IclR"/>
    <property type="match status" value="1"/>
</dbReference>
<dbReference type="PROSITE" id="PS51078">
    <property type="entry name" value="ICLR_ED"/>
    <property type="match status" value="1"/>
</dbReference>
<dbReference type="RefSeq" id="WP_239361353.1">
    <property type="nucleotide sequence ID" value="NZ_JAKREW010000001.1"/>
</dbReference>
<dbReference type="InterPro" id="IPR050707">
    <property type="entry name" value="HTH_MetabolicPath_Reg"/>
</dbReference>
<evidence type="ECO:0000313" key="6">
    <source>
        <dbReference type="EMBL" id="MCG7503584.1"/>
    </source>
</evidence>
<dbReference type="EMBL" id="JAKREW010000001">
    <property type="protein sequence ID" value="MCG7503584.1"/>
    <property type="molecule type" value="Genomic_DNA"/>
</dbReference>
<dbReference type="SUPFAM" id="SSF55781">
    <property type="entry name" value="GAF domain-like"/>
    <property type="match status" value="1"/>
</dbReference>
<dbReference type="Proteomes" id="UP001201701">
    <property type="component" value="Unassembled WGS sequence"/>
</dbReference>
<name>A0ABS9Q839_9HYPH</name>
<dbReference type="PROSITE" id="PS51077">
    <property type="entry name" value="HTH_ICLR"/>
    <property type="match status" value="1"/>
</dbReference>
<dbReference type="Pfam" id="PF01614">
    <property type="entry name" value="IclR_C"/>
    <property type="match status" value="1"/>
</dbReference>
<dbReference type="InterPro" id="IPR005471">
    <property type="entry name" value="Tscrpt_reg_IclR_N"/>
</dbReference>
<keyword evidence="3" id="KW-0804">Transcription</keyword>
<reference evidence="6 7" key="1">
    <citation type="submission" date="2022-02" db="EMBL/GenBank/DDBJ databases">
        <title>Draft genome sequence of Mezorhizobium retamae strain IRAMC:0171 isolated from Retama raetam nodules.</title>
        <authorList>
            <person name="Bengaied R."/>
            <person name="Sbissi I."/>
            <person name="Huber K."/>
            <person name="Ghodbane F."/>
            <person name="Nouioui I."/>
            <person name="Tarhouni M."/>
            <person name="Gtari M."/>
        </authorList>
    </citation>
    <scope>NUCLEOTIDE SEQUENCE [LARGE SCALE GENOMIC DNA]</scope>
    <source>
        <strain evidence="6 7">IRAMC:0171</strain>
    </source>
</reference>
<evidence type="ECO:0000313" key="7">
    <source>
        <dbReference type="Proteomes" id="UP001201701"/>
    </source>
</evidence>
<keyword evidence="7" id="KW-1185">Reference proteome</keyword>
<evidence type="ECO:0000259" key="5">
    <source>
        <dbReference type="PROSITE" id="PS51078"/>
    </source>
</evidence>
<dbReference type="InterPro" id="IPR029016">
    <property type="entry name" value="GAF-like_dom_sf"/>
</dbReference>
<comment type="caution">
    <text evidence="6">The sequence shown here is derived from an EMBL/GenBank/DDBJ whole genome shotgun (WGS) entry which is preliminary data.</text>
</comment>